<protein>
    <submittedName>
        <fullName evidence="1">Competence protein</fullName>
    </submittedName>
</protein>
<dbReference type="GO" id="GO:0003700">
    <property type="term" value="F:DNA-binding transcription factor activity"/>
    <property type="evidence" value="ECO:0007669"/>
    <property type="project" value="InterPro"/>
</dbReference>
<reference evidence="1 2" key="1">
    <citation type="journal article" date="2015" name="BMC Genomics">
        <title>Comparative genomics of Fructobacillus spp. and Leuconostoc spp. reveals niche-specific evolution of Fructobacillus spp.</title>
        <authorList>
            <person name="Endo A."/>
            <person name="Tanizawa Y."/>
            <person name="Tanaka N."/>
            <person name="Maeno S."/>
            <person name="Kumar H."/>
            <person name="Shiwa Y."/>
            <person name="Okada S."/>
            <person name="Yoshikawa H."/>
            <person name="Dicks L."/>
            <person name="Nakagawa J."/>
            <person name="Arita M."/>
        </authorList>
    </citation>
    <scope>NUCLEOTIDE SEQUENCE [LARGE SCALE GENOMIC DNA]</scope>
    <source>
        <strain evidence="1 2">DSM 15468</strain>
    </source>
</reference>
<dbReference type="AlphaFoldDB" id="A0A3F3GXC7"/>
<evidence type="ECO:0000313" key="1">
    <source>
        <dbReference type="EMBL" id="GAP03344.1"/>
    </source>
</evidence>
<dbReference type="InterPro" id="IPR013325">
    <property type="entry name" value="RNA_pol_sigma_r2"/>
</dbReference>
<dbReference type="OrthoDB" id="2141826at2"/>
<dbReference type="STRING" id="220714.SAMN05660469_1092"/>
<proteinExistence type="predicted"/>
<keyword evidence="2" id="KW-1185">Reference proteome</keyword>
<gene>
    <name evidence="1" type="primary">comX</name>
    <name evidence="1" type="ORF">FPFC_060650</name>
</gene>
<dbReference type="SUPFAM" id="SSF88946">
    <property type="entry name" value="Sigma2 domain of RNA polymerase sigma factors"/>
    <property type="match status" value="1"/>
</dbReference>
<evidence type="ECO:0000313" key="2">
    <source>
        <dbReference type="Proteomes" id="UP000061227"/>
    </source>
</evidence>
<dbReference type="Proteomes" id="UP000061227">
    <property type="component" value="Unassembled WGS sequence"/>
</dbReference>
<dbReference type="RefSeq" id="WP_059379011.1">
    <property type="nucleotide sequence ID" value="NZ_DF968068.1"/>
</dbReference>
<sequence length="186" mass="22084">MNQEVMQRRLASSPEEENLVYQELFDEFKGMMIQVYREKLSNFYRLDDWFADALVLLITCIKRYQQANAKAKLSTYYMAALKNKANDHLRHRYTNKAKFYESMIPFLDPDPVRIEFQTNGDNPEDVFFLKEAIATMANKGGVNYHRAVNFILGQEPVPKLTIEQYRMVNQVQYRFKKRVVTHLRQP</sequence>
<dbReference type="GO" id="GO:0006352">
    <property type="term" value="P:DNA-templated transcription initiation"/>
    <property type="evidence" value="ECO:0007669"/>
    <property type="project" value="InterPro"/>
</dbReference>
<organism evidence="1 2">
    <name type="scientific">Fructobacillus pseudoficulneus</name>
    <dbReference type="NCBI Taxonomy" id="220714"/>
    <lineage>
        <taxon>Bacteria</taxon>
        <taxon>Bacillati</taxon>
        <taxon>Bacillota</taxon>
        <taxon>Bacilli</taxon>
        <taxon>Lactobacillales</taxon>
        <taxon>Lactobacillaceae</taxon>
        <taxon>Fructobacillus</taxon>
    </lineage>
</organism>
<name>A0A3F3GXC7_9LACO</name>
<dbReference type="EMBL" id="DF968068">
    <property type="protein sequence ID" value="GAP03344.1"/>
    <property type="molecule type" value="Genomic_DNA"/>
</dbReference>
<accession>A0A3F3GXC7</accession>
<dbReference type="Gene3D" id="1.10.1740.10">
    <property type="match status" value="1"/>
</dbReference>